<feature type="compositionally biased region" description="Polar residues" evidence="1">
    <location>
        <begin position="429"/>
        <end position="461"/>
    </location>
</feature>
<dbReference type="EMBL" id="JALJOV010000895">
    <property type="protein sequence ID" value="KAK9858891.1"/>
    <property type="molecule type" value="Genomic_DNA"/>
</dbReference>
<dbReference type="GO" id="GO:0006891">
    <property type="term" value="P:intra-Golgi vesicle-mediated transport"/>
    <property type="evidence" value="ECO:0007669"/>
    <property type="project" value="TreeGrafter"/>
</dbReference>
<feature type="compositionally biased region" description="Low complexity" evidence="1">
    <location>
        <begin position="960"/>
        <end position="974"/>
    </location>
</feature>
<feature type="region of interest" description="Disordered" evidence="1">
    <location>
        <begin position="1202"/>
        <end position="1241"/>
    </location>
</feature>
<dbReference type="GO" id="GO:0034498">
    <property type="term" value="P:early endosome to Golgi transport"/>
    <property type="evidence" value="ECO:0007669"/>
    <property type="project" value="TreeGrafter"/>
</dbReference>
<dbReference type="InterPro" id="IPR056913">
    <property type="entry name" value="TRAPPC10/Trs130_N"/>
</dbReference>
<dbReference type="Pfam" id="PF23036">
    <property type="entry name" value="TRAPPC10_1st"/>
    <property type="match status" value="1"/>
</dbReference>
<evidence type="ECO:0000313" key="4">
    <source>
        <dbReference type="Proteomes" id="UP001485043"/>
    </source>
</evidence>
<dbReference type="PANTHER" id="PTHR13251">
    <property type="entry name" value="EPILEPSY HOLOPROSENCEPHALY CANDIDATE 1/TMEM1"/>
    <property type="match status" value="1"/>
</dbReference>
<feature type="compositionally biased region" description="Polar residues" evidence="1">
    <location>
        <begin position="703"/>
        <end position="713"/>
    </location>
</feature>
<proteinExistence type="predicted"/>
<feature type="compositionally biased region" description="Pro residues" evidence="1">
    <location>
        <begin position="374"/>
        <end position="383"/>
    </location>
</feature>
<dbReference type="GO" id="GO:1990071">
    <property type="term" value="C:TRAPPII protein complex"/>
    <property type="evidence" value="ECO:0007669"/>
    <property type="project" value="InterPro"/>
</dbReference>
<feature type="region of interest" description="Disordered" evidence="1">
    <location>
        <begin position="942"/>
        <end position="987"/>
    </location>
</feature>
<keyword evidence="4" id="KW-1185">Reference proteome</keyword>
<organism evidence="3 4">
    <name type="scientific">Apatococcus fuscideae</name>
    <dbReference type="NCBI Taxonomy" id="2026836"/>
    <lineage>
        <taxon>Eukaryota</taxon>
        <taxon>Viridiplantae</taxon>
        <taxon>Chlorophyta</taxon>
        <taxon>core chlorophytes</taxon>
        <taxon>Trebouxiophyceae</taxon>
        <taxon>Chlorellales</taxon>
        <taxon>Chlorellaceae</taxon>
        <taxon>Apatococcus</taxon>
    </lineage>
</organism>
<accession>A0AAW1SUH1</accession>
<feature type="domain" description="TRAPPC10/Trs130 N-terminal" evidence="2">
    <location>
        <begin position="14"/>
        <end position="320"/>
    </location>
</feature>
<feature type="compositionally biased region" description="Basic and acidic residues" evidence="1">
    <location>
        <begin position="410"/>
        <end position="419"/>
    </location>
</feature>
<feature type="compositionally biased region" description="Basic and acidic residues" evidence="1">
    <location>
        <begin position="729"/>
        <end position="739"/>
    </location>
</feature>
<dbReference type="Proteomes" id="UP001485043">
    <property type="component" value="Unassembled WGS sequence"/>
</dbReference>
<dbReference type="PANTHER" id="PTHR13251:SF3">
    <property type="entry name" value="TRAFFICKING PROTEIN PARTICLE COMPLEX SUBUNIT 10"/>
    <property type="match status" value="1"/>
</dbReference>
<feature type="compositionally biased region" description="Polar residues" evidence="1">
    <location>
        <begin position="1028"/>
        <end position="1054"/>
    </location>
</feature>
<feature type="region of interest" description="Disordered" evidence="1">
    <location>
        <begin position="1272"/>
        <end position="1318"/>
    </location>
</feature>
<feature type="compositionally biased region" description="Low complexity" evidence="1">
    <location>
        <begin position="505"/>
        <end position="517"/>
    </location>
</feature>
<dbReference type="InterPro" id="IPR045126">
    <property type="entry name" value="TRAPPC10/Trs130"/>
</dbReference>
<name>A0AAW1SUH1_9CHLO</name>
<feature type="compositionally biased region" description="Low complexity" evidence="1">
    <location>
        <begin position="1218"/>
        <end position="1230"/>
    </location>
</feature>
<evidence type="ECO:0000313" key="3">
    <source>
        <dbReference type="EMBL" id="KAK9858891.1"/>
    </source>
</evidence>
<protein>
    <recommendedName>
        <fullName evidence="2">TRAPPC10/Trs130 N-terminal domain-containing protein</fullName>
    </recommendedName>
</protein>
<feature type="region of interest" description="Disordered" evidence="1">
    <location>
        <begin position="374"/>
        <end position="518"/>
    </location>
</feature>
<feature type="compositionally biased region" description="Low complexity" evidence="1">
    <location>
        <begin position="628"/>
        <end position="640"/>
    </location>
</feature>
<feature type="compositionally biased region" description="Pro residues" evidence="1">
    <location>
        <begin position="1308"/>
        <end position="1317"/>
    </location>
</feature>
<feature type="non-terminal residue" evidence="3">
    <location>
        <position position="1560"/>
    </location>
</feature>
<dbReference type="GO" id="GO:0005829">
    <property type="term" value="C:cytosol"/>
    <property type="evidence" value="ECO:0007669"/>
    <property type="project" value="GOC"/>
</dbReference>
<feature type="region of interest" description="Disordered" evidence="1">
    <location>
        <begin position="625"/>
        <end position="767"/>
    </location>
</feature>
<comment type="caution">
    <text evidence="3">The sequence shown here is derived from an EMBL/GenBank/DDBJ whole genome shotgun (WGS) entry which is preliminary data.</text>
</comment>
<gene>
    <name evidence="3" type="ORF">WJX84_005283</name>
</gene>
<reference evidence="3 4" key="1">
    <citation type="journal article" date="2024" name="Nat. Commun.">
        <title>Phylogenomics reveals the evolutionary origins of lichenization in chlorophyte algae.</title>
        <authorList>
            <person name="Puginier C."/>
            <person name="Libourel C."/>
            <person name="Otte J."/>
            <person name="Skaloud P."/>
            <person name="Haon M."/>
            <person name="Grisel S."/>
            <person name="Petersen M."/>
            <person name="Berrin J.G."/>
            <person name="Delaux P.M."/>
            <person name="Dal Grande F."/>
            <person name="Keller J."/>
        </authorList>
    </citation>
    <scope>NUCLEOTIDE SEQUENCE [LARGE SCALE GENOMIC DNA]</scope>
    <source>
        <strain evidence="3 4">SAG 2523</strain>
    </source>
</reference>
<evidence type="ECO:0000259" key="2">
    <source>
        <dbReference type="Pfam" id="PF23036"/>
    </source>
</evidence>
<sequence length="1560" mass="167923">MELADFGARFVTAVEDLSGVWPSISEALDARLPLRSVPLRNKFGNTLTVDKLPVQYLLSDDARLKRLRPYAHSPVTWFRNPFACLILVSCEDAEDYRRQWRMQLKGILDREKDSVGGLAEWVICYVRPLNADALSKGPKKVMEALRHDFSTRRRERCVRLDLMTTGSSKVTVAGLDELERLLREAVKASFEARQAAYDDEVRKLMDKRLEKGWSFSTLFLVKDSLAIMLEAGGLLEDAVREYSELEACYLEALASGGPLAGAPFGGNQDGDDVAQLLKASWRETRRAVLHKGNIAEFHFRQYMFACQARLLLKLERPAEVVIKGLKFIQTFSEILSRREASGQLPNLFREAWAFSACLSLASVTARSLLPSPSMPPVPIPPLQPSASGKLPPADASSTEASPPRPHHRRAMTEDVHDGRGGASALGRAYSSQAPGKGSMTTSAMENGDTSLPQQRPQTSAALQGDRGNADVAGKLPQQLSLTPVRTGRGVGNHAEANGGGHSRHQGQSSDGSAQSAGLDWDLGVSTKLEDTSAEDPHASGWGVTTPEEKVAAVKRAAVCLLGHLYAGARLELLHLGHALGLSAHCEPVSPMSTPGRAGSRQRSPFGHLPAPAYFQAAPQMLSKEAVQSSLASAPSGLLGPEHGSGKIQSTTPTDFEVADGDHSKPRGQDSPMGIRKDSLPEASQDLDGGTQTSTPRSLRIQHSEASQTSNDGSAASGAPAGFDVSEAQMVERELERASDSDSMQGDSHLANGGVLGQHLQSRGSDGPRPAWVSDWRLKLALADAKQFQDLWVELSGAAGRCYVAAGRRRVAALMRAEVAEVLVARGLVARAAALVEQQCACSWLRAGPAWLLPSCPASLPAKRASCRCPHRMPASSCCPCPQCAGPSWTGPAPPGLLLQILRRGWSLWRSPAPSVLRLAKPVLLRGVALQLGVLQEMRVVVSPRKPTEQPQKEPQGGTGSSAATPTAATPVVTPINSSPVKGHEHTSAHALNRFKQDWRETEELECRLLSCFTATTSSHAPSADNHNHPSISSHQPGSTHSYQPSTGHRLTETNVPHADQEEPTPSSEAVLQPGRNLLIFSATPLKRGLYTLKHLSAQLDHLQLHVPLRPAPAFHIPGLPLQEDDSPDLLTPQAPKAESALELGSLDPTGRIAEVPVVLHARSCRPRMRITAVALAGTLIAGHAQHLGLVLYPLHDTLQDGSLHVDSVDPDAGEAHSSSDGPAGPSGDPPQQLSFSQDGPNLPDWAWRDPSLLWIPVSLGHIPLRHETVRVTSFSSAPPMKRPFASLESLRRPGPPGTPGIPSTPHNPASPHPPSYQPRPCVNIDVSLSYMAGCPRSHVSRLSVPLTSPFRIHSNARELPGKRVALQFTVISQVPWPAMLHAAVLHLQQGFATGNLLPGSRLPLQVQPYGSVGLLTMLNVGRLRASAALHAAASCLELHYQLLTQQPAEGLPCEVLPNWEQQEQHAAGRPLNLCLPPMPPFRGHSQVQPEQQGASSLRHTFVLEMSLEEGTPRSPILIRLLGPLVARVGEPLVLCWRLERSAGLPNSHDSANIQYQAQAT</sequence>
<feature type="region of interest" description="Disordered" evidence="1">
    <location>
        <begin position="1018"/>
        <end position="1070"/>
    </location>
</feature>
<feature type="region of interest" description="Disordered" evidence="1">
    <location>
        <begin position="589"/>
        <end position="610"/>
    </location>
</feature>
<evidence type="ECO:0000256" key="1">
    <source>
        <dbReference type="SAM" id="MobiDB-lite"/>
    </source>
</evidence>